<dbReference type="CDD" id="cd06171">
    <property type="entry name" value="Sigma70_r4"/>
    <property type="match status" value="1"/>
</dbReference>
<feature type="domain" description="RNA polymerase sigma-70 region 2" evidence="6">
    <location>
        <begin position="19"/>
        <end position="90"/>
    </location>
</feature>
<dbReference type="InterPro" id="IPR007627">
    <property type="entry name" value="RNA_pol_sigma70_r2"/>
</dbReference>
<dbReference type="AlphaFoldDB" id="A0A7H8QAW4"/>
<dbReference type="SUPFAM" id="SSF88946">
    <property type="entry name" value="Sigma2 domain of RNA polymerase sigma factors"/>
    <property type="match status" value="1"/>
</dbReference>
<feature type="domain" description="RNA polymerase sigma factor 70 region 4 type 2" evidence="7">
    <location>
        <begin position="121"/>
        <end position="173"/>
    </location>
</feature>
<dbReference type="InterPro" id="IPR013249">
    <property type="entry name" value="RNA_pol_sigma70_r4_t2"/>
</dbReference>
<dbReference type="Pfam" id="PF04542">
    <property type="entry name" value="Sigma70_r2"/>
    <property type="match status" value="1"/>
</dbReference>
<dbReference type="GO" id="GO:0006352">
    <property type="term" value="P:DNA-templated transcription initiation"/>
    <property type="evidence" value="ECO:0007669"/>
    <property type="project" value="InterPro"/>
</dbReference>
<evidence type="ECO:0000259" key="6">
    <source>
        <dbReference type="Pfam" id="PF04542"/>
    </source>
</evidence>
<evidence type="ECO:0000313" key="9">
    <source>
        <dbReference type="Proteomes" id="UP000509222"/>
    </source>
</evidence>
<keyword evidence="9" id="KW-1185">Reference proteome</keyword>
<dbReference type="InterPro" id="IPR036388">
    <property type="entry name" value="WH-like_DNA-bd_sf"/>
</dbReference>
<dbReference type="RefSeq" id="WP_051413723.1">
    <property type="nucleotide sequence ID" value="NZ_CP051177.1"/>
</dbReference>
<protein>
    <submittedName>
        <fullName evidence="8">Sigma-70 family RNA polymerase sigma factor</fullName>
    </submittedName>
</protein>
<dbReference type="InterPro" id="IPR013325">
    <property type="entry name" value="RNA_pol_sigma_r2"/>
</dbReference>
<evidence type="ECO:0000256" key="5">
    <source>
        <dbReference type="ARBA" id="ARBA00023163"/>
    </source>
</evidence>
<evidence type="ECO:0000256" key="2">
    <source>
        <dbReference type="ARBA" id="ARBA00023015"/>
    </source>
</evidence>
<dbReference type="InterPro" id="IPR014284">
    <property type="entry name" value="RNA_pol_sigma-70_dom"/>
</dbReference>
<dbReference type="InterPro" id="IPR013324">
    <property type="entry name" value="RNA_pol_sigma_r3/r4-like"/>
</dbReference>
<dbReference type="PANTHER" id="PTHR43133:SF8">
    <property type="entry name" value="RNA POLYMERASE SIGMA FACTOR HI_1459-RELATED"/>
    <property type="match status" value="1"/>
</dbReference>
<dbReference type="Gene3D" id="1.10.1740.10">
    <property type="match status" value="1"/>
</dbReference>
<evidence type="ECO:0000259" key="7">
    <source>
        <dbReference type="Pfam" id="PF08281"/>
    </source>
</evidence>
<reference evidence="8 9" key="1">
    <citation type="submission" date="2020-04" db="EMBL/GenBank/DDBJ databases">
        <authorList>
            <person name="Pajer P."/>
            <person name="Broz P."/>
        </authorList>
    </citation>
    <scope>NUCLEOTIDE SEQUENCE [LARGE SCALE GENOMIC DNA]</scope>
    <source>
        <strain evidence="9">NRL-ATB46093</strain>
    </source>
</reference>
<keyword evidence="5" id="KW-0804">Transcription</keyword>
<reference evidence="9" key="2">
    <citation type="submission" date="2020-06" db="EMBL/GenBank/DDBJ databases">
        <title>Isolation of Planomicrobium glaciei.</title>
        <authorList>
            <person name="Malisova L."/>
            <person name="Safrankova R."/>
            <person name="Jakubu V."/>
            <person name="Spanelova P."/>
        </authorList>
    </citation>
    <scope>NUCLEOTIDE SEQUENCE [LARGE SCALE GENOMIC DNA]</scope>
    <source>
        <strain evidence="9">NRL-ATB46093</strain>
    </source>
</reference>
<organism evidence="8 9">
    <name type="scientific">Planococcus glaciei</name>
    <dbReference type="NCBI Taxonomy" id="459472"/>
    <lineage>
        <taxon>Bacteria</taxon>
        <taxon>Bacillati</taxon>
        <taxon>Bacillota</taxon>
        <taxon>Bacilli</taxon>
        <taxon>Bacillales</taxon>
        <taxon>Caryophanaceae</taxon>
        <taxon>Planococcus</taxon>
    </lineage>
</organism>
<keyword evidence="4" id="KW-0238">DNA-binding</keyword>
<comment type="similarity">
    <text evidence="1">Belongs to the sigma-70 factor family. ECF subfamily.</text>
</comment>
<dbReference type="PANTHER" id="PTHR43133">
    <property type="entry name" value="RNA POLYMERASE ECF-TYPE SIGMA FACTO"/>
    <property type="match status" value="1"/>
</dbReference>
<dbReference type="GO" id="GO:0003677">
    <property type="term" value="F:DNA binding"/>
    <property type="evidence" value="ECO:0007669"/>
    <property type="project" value="UniProtKB-KW"/>
</dbReference>
<evidence type="ECO:0000313" key="8">
    <source>
        <dbReference type="EMBL" id="QKX51148.1"/>
    </source>
</evidence>
<gene>
    <name evidence="8" type="ORF">HF394_11410</name>
</gene>
<keyword evidence="3" id="KW-0731">Sigma factor</keyword>
<accession>A0A7H8QAW4</accession>
<proteinExistence type="inferred from homology"/>
<keyword evidence="2" id="KW-0805">Transcription regulation</keyword>
<dbReference type="SUPFAM" id="SSF88659">
    <property type="entry name" value="Sigma3 and sigma4 domains of RNA polymerase sigma factors"/>
    <property type="match status" value="1"/>
</dbReference>
<dbReference type="Pfam" id="PF08281">
    <property type="entry name" value="Sigma70_r4_2"/>
    <property type="match status" value="1"/>
</dbReference>
<dbReference type="InterPro" id="IPR039425">
    <property type="entry name" value="RNA_pol_sigma-70-like"/>
</dbReference>
<evidence type="ECO:0000256" key="3">
    <source>
        <dbReference type="ARBA" id="ARBA00023082"/>
    </source>
</evidence>
<dbReference type="Proteomes" id="UP000509222">
    <property type="component" value="Chromosome"/>
</dbReference>
<dbReference type="NCBIfam" id="TIGR02937">
    <property type="entry name" value="sigma70-ECF"/>
    <property type="match status" value="1"/>
</dbReference>
<name>A0A7H8QAW4_9BACL</name>
<dbReference type="EMBL" id="CP051177">
    <property type="protein sequence ID" value="QKX51148.1"/>
    <property type="molecule type" value="Genomic_DNA"/>
</dbReference>
<dbReference type="GO" id="GO:0016987">
    <property type="term" value="F:sigma factor activity"/>
    <property type="evidence" value="ECO:0007669"/>
    <property type="project" value="UniProtKB-KW"/>
</dbReference>
<sequence>MENFIGRLKRRDEEALAFMIDTYMPFLKGICQHILAKSCGKQAAEECLNDVFLTIWQKAHQFEGSDDDFRKWAGMVAKYKAIDRYRRETKQQLRETLTDENVESGGRHSTEEAVLKNESREEMLVRLHQLPEADRELFLMRYYLELSNNEIAETLGITLSAVENRLYRGKRKLGHLMERKERFI</sequence>
<dbReference type="Gene3D" id="1.10.10.10">
    <property type="entry name" value="Winged helix-like DNA-binding domain superfamily/Winged helix DNA-binding domain"/>
    <property type="match status" value="1"/>
</dbReference>
<evidence type="ECO:0000256" key="1">
    <source>
        <dbReference type="ARBA" id="ARBA00010641"/>
    </source>
</evidence>
<evidence type="ECO:0000256" key="4">
    <source>
        <dbReference type="ARBA" id="ARBA00023125"/>
    </source>
</evidence>